<evidence type="ECO:0000259" key="6">
    <source>
        <dbReference type="Pfam" id="PF00089"/>
    </source>
</evidence>
<evidence type="ECO:0000313" key="8">
    <source>
        <dbReference type="Proteomes" id="UP001476798"/>
    </source>
</evidence>
<protein>
    <recommendedName>
        <fullName evidence="5">trypsin</fullName>
        <ecNumber evidence="5">3.4.21.4</ecNumber>
    </recommendedName>
</protein>
<dbReference type="PANTHER" id="PTHR24264:SF68">
    <property type="entry name" value="TRYPSIN-3-LIKE"/>
    <property type="match status" value="1"/>
</dbReference>
<dbReference type="InterPro" id="IPR050127">
    <property type="entry name" value="Serine_Proteases_S1"/>
</dbReference>
<proteinExistence type="predicted"/>
<accession>A0ABV0N8C7</accession>
<evidence type="ECO:0000313" key="7">
    <source>
        <dbReference type="EMBL" id="MEQ2167276.1"/>
    </source>
</evidence>
<comment type="catalytic activity">
    <reaction evidence="4">
        <text>Preferential cleavage: Arg-|-Xaa, Lys-|-Xaa.</text>
        <dbReference type="EC" id="3.4.21.4"/>
    </reaction>
</comment>
<reference evidence="7 8" key="1">
    <citation type="submission" date="2021-06" db="EMBL/GenBank/DDBJ databases">
        <authorList>
            <person name="Palmer J.M."/>
        </authorList>
    </citation>
    <scope>NUCLEOTIDE SEQUENCE [LARGE SCALE GENOMIC DNA]</scope>
    <source>
        <strain evidence="7 8">GA_2019</strain>
        <tissue evidence="7">Muscle</tissue>
    </source>
</reference>
<keyword evidence="1" id="KW-0645">Protease</keyword>
<comment type="caution">
    <text evidence="7">The sequence shown here is derived from an EMBL/GenBank/DDBJ whole genome shotgun (WGS) entry which is preliminary data.</text>
</comment>
<dbReference type="Pfam" id="PF00089">
    <property type="entry name" value="Trypsin"/>
    <property type="match status" value="1"/>
</dbReference>
<evidence type="ECO:0000256" key="4">
    <source>
        <dbReference type="ARBA" id="ARBA00036320"/>
    </source>
</evidence>
<keyword evidence="8" id="KW-1185">Reference proteome</keyword>
<dbReference type="EMBL" id="JAHRIO010030074">
    <property type="protein sequence ID" value="MEQ2167276.1"/>
    <property type="molecule type" value="Genomic_DNA"/>
</dbReference>
<dbReference type="InterPro" id="IPR043504">
    <property type="entry name" value="Peptidase_S1_PA_chymotrypsin"/>
</dbReference>
<sequence>MSNLRVSFPFFLLGHNPDRLHCLRQPIISDQICRNAYPHLFTDSMVCSGFMHGGASSCQGVVSWGYDCAMQGRPSVYACVCRYNSWTSSIMLNN</sequence>
<gene>
    <name evidence="7" type="ORF">GOODEAATRI_002492</name>
</gene>
<keyword evidence="2" id="KW-0378">Hydrolase</keyword>
<dbReference type="InterPro" id="IPR001254">
    <property type="entry name" value="Trypsin_dom"/>
</dbReference>
<evidence type="ECO:0000256" key="1">
    <source>
        <dbReference type="ARBA" id="ARBA00022670"/>
    </source>
</evidence>
<dbReference type="EC" id="3.4.21.4" evidence="5"/>
<feature type="domain" description="Peptidase S1" evidence="6">
    <location>
        <begin position="14"/>
        <end position="60"/>
    </location>
</feature>
<keyword evidence="3" id="KW-0720">Serine protease</keyword>
<evidence type="ECO:0000256" key="3">
    <source>
        <dbReference type="ARBA" id="ARBA00022825"/>
    </source>
</evidence>
<dbReference type="Proteomes" id="UP001476798">
    <property type="component" value="Unassembled WGS sequence"/>
</dbReference>
<organism evidence="7 8">
    <name type="scientific">Goodea atripinnis</name>
    <dbReference type="NCBI Taxonomy" id="208336"/>
    <lineage>
        <taxon>Eukaryota</taxon>
        <taxon>Metazoa</taxon>
        <taxon>Chordata</taxon>
        <taxon>Craniata</taxon>
        <taxon>Vertebrata</taxon>
        <taxon>Euteleostomi</taxon>
        <taxon>Actinopterygii</taxon>
        <taxon>Neopterygii</taxon>
        <taxon>Teleostei</taxon>
        <taxon>Neoteleostei</taxon>
        <taxon>Acanthomorphata</taxon>
        <taxon>Ovalentaria</taxon>
        <taxon>Atherinomorphae</taxon>
        <taxon>Cyprinodontiformes</taxon>
        <taxon>Goodeidae</taxon>
        <taxon>Goodea</taxon>
    </lineage>
</organism>
<dbReference type="SUPFAM" id="SSF50494">
    <property type="entry name" value="Trypsin-like serine proteases"/>
    <property type="match status" value="1"/>
</dbReference>
<evidence type="ECO:0000256" key="5">
    <source>
        <dbReference type="ARBA" id="ARBA00038868"/>
    </source>
</evidence>
<dbReference type="Gene3D" id="2.40.10.10">
    <property type="entry name" value="Trypsin-like serine proteases"/>
    <property type="match status" value="2"/>
</dbReference>
<evidence type="ECO:0000256" key="2">
    <source>
        <dbReference type="ARBA" id="ARBA00022801"/>
    </source>
</evidence>
<dbReference type="InterPro" id="IPR009003">
    <property type="entry name" value="Peptidase_S1_PA"/>
</dbReference>
<name>A0ABV0N8C7_9TELE</name>
<dbReference type="PANTHER" id="PTHR24264">
    <property type="entry name" value="TRYPSIN-RELATED"/>
    <property type="match status" value="1"/>
</dbReference>